<evidence type="ECO:0000313" key="3">
    <source>
        <dbReference type="Proteomes" id="UP000594262"/>
    </source>
</evidence>
<keyword evidence="3" id="KW-1185">Reference proteome</keyword>
<protein>
    <submittedName>
        <fullName evidence="2">Uncharacterized protein</fullName>
    </submittedName>
</protein>
<feature type="coiled-coil region" evidence="1">
    <location>
        <begin position="127"/>
        <end position="154"/>
    </location>
</feature>
<evidence type="ECO:0000256" key="1">
    <source>
        <dbReference type="SAM" id="Coils"/>
    </source>
</evidence>
<feature type="coiled-coil region" evidence="1">
    <location>
        <begin position="244"/>
        <end position="278"/>
    </location>
</feature>
<dbReference type="OrthoDB" id="5968720at2759"/>
<dbReference type="EnsemblMetazoa" id="CLYHEMT009343.1">
    <property type="protein sequence ID" value="CLYHEMP009343.1"/>
    <property type="gene ID" value="CLYHEMG009343"/>
</dbReference>
<organism evidence="2 3">
    <name type="scientific">Clytia hemisphaerica</name>
    <dbReference type="NCBI Taxonomy" id="252671"/>
    <lineage>
        <taxon>Eukaryota</taxon>
        <taxon>Metazoa</taxon>
        <taxon>Cnidaria</taxon>
        <taxon>Hydrozoa</taxon>
        <taxon>Hydroidolina</taxon>
        <taxon>Leptothecata</taxon>
        <taxon>Obeliida</taxon>
        <taxon>Clytiidae</taxon>
        <taxon>Clytia</taxon>
    </lineage>
</organism>
<feature type="coiled-coil region" evidence="1">
    <location>
        <begin position="184"/>
        <end position="218"/>
    </location>
</feature>
<evidence type="ECO:0000313" key="2">
    <source>
        <dbReference type="EnsemblMetazoa" id="CLYHEMP009343.1"/>
    </source>
</evidence>
<reference evidence="2" key="1">
    <citation type="submission" date="2021-01" db="UniProtKB">
        <authorList>
            <consortium name="EnsemblMetazoa"/>
        </authorList>
    </citation>
    <scope>IDENTIFICATION</scope>
</reference>
<dbReference type="GeneID" id="136812721"/>
<name>A0A7M5V8D7_9CNID</name>
<dbReference type="AlphaFoldDB" id="A0A7M5V8D7"/>
<dbReference type="RefSeq" id="XP_066925348.1">
    <property type="nucleotide sequence ID" value="XM_067069247.1"/>
</dbReference>
<sequence>MTSNLKTPAEFNGKASEDSVLLKNPTNFTSKLNLGLDKRAKIENQDISRMKKPSDFTVNPLLSKQSISKKVLNKQVVEPPALEKREVSKNSILSKQLSHVDEQFYKESIRKLQKSITDKDLDWKLSEEKWKTKLKAKEQEVADLTNKLDETKMHCQMLSSEHNNKDSKYFLEVKSVYEKYINLQQQFDSEKNKLLSKIDQLECQKAALKSENNFLKDAIKDGELKVTFLNNQVSEIQNSKVSIAQEQEKEKDEYLQMIEHLNVENGELKKRCNSLKDDNTKFSNEIITKEHLIKEMSLELKAQKSLLSTKGSEISSLMQENLDVCNEKKMLEEKHGDICNELHCLKEKYHNEMTEYGYTQNELTKMKNILDETKFELVAKTKDIFELEKTCNTLQCSNKQLNLQSEALSELLKLQDNVLSLSKTNKIGNAVVLWRQKVYQLLVLLKSKEMDEF</sequence>
<keyword evidence="1" id="KW-0175">Coiled coil</keyword>
<accession>A0A7M5V8D7</accession>
<proteinExistence type="predicted"/>
<dbReference type="Proteomes" id="UP000594262">
    <property type="component" value="Unplaced"/>
</dbReference>